<name>A0A8H2ZLQ4_9HELO</name>
<feature type="compositionally biased region" description="Basic and acidic residues" evidence="1">
    <location>
        <begin position="506"/>
        <end position="521"/>
    </location>
</feature>
<dbReference type="Proteomes" id="UP000624404">
    <property type="component" value="Unassembled WGS sequence"/>
</dbReference>
<feature type="region of interest" description="Disordered" evidence="1">
    <location>
        <begin position="457"/>
        <end position="482"/>
    </location>
</feature>
<evidence type="ECO:0000256" key="1">
    <source>
        <dbReference type="SAM" id="MobiDB-lite"/>
    </source>
</evidence>
<feature type="region of interest" description="Disordered" evidence="1">
    <location>
        <begin position="506"/>
        <end position="578"/>
    </location>
</feature>
<comment type="caution">
    <text evidence="2">The sequence shown here is derived from an EMBL/GenBank/DDBJ whole genome shotgun (WGS) entry which is preliminary data.</text>
</comment>
<feature type="compositionally biased region" description="Polar residues" evidence="1">
    <location>
        <begin position="386"/>
        <end position="398"/>
    </location>
</feature>
<feature type="compositionally biased region" description="Basic residues" evidence="1">
    <location>
        <begin position="75"/>
        <end position="85"/>
    </location>
</feature>
<feature type="compositionally biased region" description="Basic and acidic residues" evidence="1">
    <location>
        <begin position="364"/>
        <end position="383"/>
    </location>
</feature>
<dbReference type="EMBL" id="CAJHIA010000010">
    <property type="protein sequence ID" value="CAD6443537.1"/>
    <property type="molecule type" value="Genomic_DNA"/>
</dbReference>
<evidence type="ECO:0000313" key="3">
    <source>
        <dbReference type="Proteomes" id="UP000624404"/>
    </source>
</evidence>
<feature type="compositionally biased region" description="Basic residues" evidence="1">
    <location>
        <begin position="291"/>
        <end position="302"/>
    </location>
</feature>
<feature type="compositionally biased region" description="Polar residues" evidence="1">
    <location>
        <begin position="1020"/>
        <end position="1029"/>
    </location>
</feature>
<sequence>MLTIFRASSRSDAGSDSTEEIVRDGYPYYFKKNNGRMVMARNISRSRGNKNFSLLGQAFGIDEPKRISDVNALKRGGKKKKKKKPAQLQYPPQPQPPFSAPLPQQPFPNFPPLHTSFAAVNPQQPFPSPNFFAPTNSLFPSFYPFPGFTAAPAPAPAPAWTPAQQPMRWAVQSKSSKPPNFEELQKVESDFLKREKSKSRTRDGDHDDHTETKTTITTTTITKHICVRCRRDRSAKYHLEHPIKSGETPTPGFCRKCRRNATSTSGSSSDDSDDGDSRRHGNGGKGSERKKASKKKYKRKTTSRPNSVEFLSQDEKRDNGRSNDYGDEIILEEEAVHKRETVPKSQARRTDNNSRVSLSRSYTRSHERNLDDDDLTPRGEPKVRISITNRSLSASPPSSVYEAREKSVHFDQPAGGSNAAPQATSQQDLRESYRYVEPLRSATSYASMPRSVRFSRESLPGLHTGDHVQRRRSERAYTERTYDHDACEQEYEHIPRRRSDENVIVAETEHEHPRSRTESRYQPRPRPRSSYNDFIDVEAEDEYPRFQTERPRHEPRGPQERRRNPARSPVRTRETYITSEVDQYGNETQYRWTTRRASSSSSSAISFIPSSHRTPTDVHRRSIVRHSSESSEEYNRAYEMAHQNLPNPGPRRRQRSSFRSSEGFMDGTNTPPRVPDPPTSGGVWEPRNTRSARRRGRSSSQSNVSQVPQHQSTPRNNQAWMNASIIDQLGQRLEHNRPSLVRSQSSDSRSSGLMVTQSDSFITPPPSDSPYELDSSDSTPLSLAPFPVSIHETTESDNEVESIIATPSPKATITKKSVETSSRRRNGRAEITNSQAKDNGHAIGSTFQKYNGQLGSHSSYVEYGVAAIISRGTNRANANKRTQVIVDDDDNATILDDATDLTLRTARSKTAMLDRRAARRRVSFANSPQFATTPEQSRENSWAANPNSNGEESWGANKNTDESQSWGPTANTDADDPWEANTTGDNSWGANTNTTGNDLWSSNTETGSILPEVGGYSGLQRGNDSNSDFSGYGSACPPTRKTKYENSPGIGGDDYNSKKVKEDDDWGPMPTFSSLNI</sequence>
<feature type="compositionally biased region" description="Polar residues" evidence="1">
    <location>
        <begin position="708"/>
        <end position="719"/>
    </location>
</feature>
<feature type="compositionally biased region" description="Basic and acidic residues" evidence="1">
    <location>
        <begin position="542"/>
        <end position="563"/>
    </location>
</feature>
<dbReference type="OrthoDB" id="5415512at2759"/>
<feature type="compositionally biased region" description="Basic and acidic residues" evidence="1">
    <location>
        <begin position="614"/>
        <end position="636"/>
    </location>
</feature>
<reference evidence="2" key="1">
    <citation type="submission" date="2020-10" db="EMBL/GenBank/DDBJ databases">
        <authorList>
            <person name="Kusch S."/>
        </authorList>
    </citation>
    <scope>NUCLEOTIDE SEQUENCE</scope>
    <source>
        <strain evidence="2">SwB9</strain>
    </source>
</reference>
<accession>A0A8H2ZLQ4</accession>
<evidence type="ECO:0000313" key="2">
    <source>
        <dbReference type="EMBL" id="CAD6443537.1"/>
    </source>
</evidence>
<feature type="region of interest" description="Disordered" evidence="1">
    <location>
        <begin position="591"/>
        <end position="719"/>
    </location>
</feature>
<feature type="region of interest" description="Disordered" evidence="1">
    <location>
        <begin position="410"/>
        <end position="429"/>
    </location>
</feature>
<feature type="compositionally biased region" description="Basic and acidic residues" evidence="1">
    <location>
        <begin position="334"/>
        <end position="352"/>
    </location>
</feature>
<feature type="compositionally biased region" description="Low complexity" evidence="1">
    <location>
        <begin position="738"/>
        <end position="751"/>
    </location>
</feature>
<protein>
    <submittedName>
        <fullName evidence="2">4729943b-e046-4fb5-aae0-7e7257752086</fullName>
    </submittedName>
</protein>
<organism evidence="2 3">
    <name type="scientific">Sclerotinia trifoliorum</name>
    <dbReference type="NCBI Taxonomy" id="28548"/>
    <lineage>
        <taxon>Eukaryota</taxon>
        <taxon>Fungi</taxon>
        <taxon>Dikarya</taxon>
        <taxon>Ascomycota</taxon>
        <taxon>Pezizomycotina</taxon>
        <taxon>Leotiomycetes</taxon>
        <taxon>Helotiales</taxon>
        <taxon>Sclerotiniaceae</taxon>
        <taxon>Sclerotinia</taxon>
    </lineage>
</organism>
<feature type="region of interest" description="Disordered" evidence="1">
    <location>
        <begin position="240"/>
        <end position="404"/>
    </location>
</feature>
<feature type="region of interest" description="Disordered" evidence="1">
    <location>
        <begin position="924"/>
        <end position="1077"/>
    </location>
</feature>
<dbReference type="AlphaFoldDB" id="A0A8H2ZLQ4"/>
<feature type="compositionally biased region" description="Polar residues" evidence="1">
    <location>
        <begin position="353"/>
        <end position="362"/>
    </location>
</feature>
<feature type="compositionally biased region" description="Polar residues" evidence="1">
    <location>
        <begin position="980"/>
        <end position="1007"/>
    </location>
</feature>
<feature type="compositionally biased region" description="Polar residues" evidence="1">
    <location>
        <begin position="924"/>
        <end position="972"/>
    </location>
</feature>
<feature type="compositionally biased region" description="Low complexity" evidence="1">
    <location>
        <begin position="597"/>
        <end position="611"/>
    </location>
</feature>
<feature type="region of interest" description="Disordered" evidence="1">
    <location>
        <begin position="67"/>
        <end position="102"/>
    </location>
</feature>
<feature type="region of interest" description="Disordered" evidence="1">
    <location>
        <begin position="738"/>
        <end position="844"/>
    </location>
</feature>
<feature type="compositionally biased region" description="Low complexity" evidence="1">
    <location>
        <begin position="698"/>
        <end position="707"/>
    </location>
</feature>
<feature type="region of interest" description="Disordered" evidence="1">
    <location>
        <begin position="188"/>
        <end position="212"/>
    </location>
</feature>
<proteinExistence type="predicted"/>
<gene>
    <name evidence="2" type="ORF">SCLTRI_LOCUS3329</name>
</gene>
<feature type="compositionally biased region" description="Pro residues" evidence="1">
    <location>
        <begin position="91"/>
        <end position="102"/>
    </location>
</feature>
<keyword evidence="3" id="KW-1185">Reference proteome</keyword>